<dbReference type="HOGENOM" id="CLU_850221_0_0_1"/>
<dbReference type="InParanoid" id="W3XKS4"/>
<dbReference type="OrthoDB" id="10539351at2759"/>
<evidence type="ECO:0000313" key="3">
    <source>
        <dbReference type="Proteomes" id="UP000030651"/>
    </source>
</evidence>
<feature type="region of interest" description="Disordered" evidence="1">
    <location>
        <begin position="201"/>
        <end position="251"/>
    </location>
</feature>
<protein>
    <submittedName>
        <fullName evidence="2">Uncharacterized protein</fullName>
    </submittedName>
</protein>
<dbReference type="Proteomes" id="UP000030651">
    <property type="component" value="Unassembled WGS sequence"/>
</dbReference>
<sequence length="327" mass="36349">MAESAAQVEYTFTRTRVRVLQKMVQERKLRLAIWAHDCGIQKDDLAALNKDKDTSLIDALELLFSEIFKEQKCVFKGFCDLRNMALEAVKARPQVSLDAIDEAQKNIEGGCDRLNRHLHELAKLQNAIKMSLAVKGRGSEADMYNWIRNRSQATETDAISTVSTGNASYKSGDEQCPKCRNWFPSYAFDLHQDDCTATERIQSEGNGDAVDKSSNEDISLPKDATNVTTVAKDGPSQTKQASQTHVSATKEGHKGAFLASTPASANKSSLQEWKEKQHPSNKNLSSSISGSLRVHPLTSIRRVQGWSPPYSVTQMLIVRVARRHLAK</sequence>
<accession>W3XKS4</accession>
<keyword evidence="3" id="KW-1185">Reference proteome</keyword>
<evidence type="ECO:0000313" key="2">
    <source>
        <dbReference type="EMBL" id="ETS86067.1"/>
    </source>
</evidence>
<dbReference type="AlphaFoldDB" id="W3XKS4"/>
<dbReference type="GeneID" id="19269105"/>
<gene>
    <name evidence="2" type="ORF">PFICI_04092</name>
</gene>
<dbReference type="KEGG" id="pfy:PFICI_04092"/>
<organism evidence="2 3">
    <name type="scientific">Pestalotiopsis fici (strain W106-1 / CGMCC3.15140)</name>
    <dbReference type="NCBI Taxonomy" id="1229662"/>
    <lineage>
        <taxon>Eukaryota</taxon>
        <taxon>Fungi</taxon>
        <taxon>Dikarya</taxon>
        <taxon>Ascomycota</taxon>
        <taxon>Pezizomycotina</taxon>
        <taxon>Sordariomycetes</taxon>
        <taxon>Xylariomycetidae</taxon>
        <taxon>Amphisphaeriales</taxon>
        <taxon>Sporocadaceae</taxon>
        <taxon>Pestalotiopsis</taxon>
    </lineage>
</organism>
<feature type="compositionally biased region" description="Polar residues" evidence="1">
    <location>
        <begin position="225"/>
        <end position="247"/>
    </location>
</feature>
<name>W3XKS4_PESFW</name>
<evidence type="ECO:0000256" key="1">
    <source>
        <dbReference type="SAM" id="MobiDB-lite"/>
    </source>
</evidence>
<reference evidence="3" key="1">
    <citation type="journal article" date="2015" name="BMC Genomics">
        <title>Genomic and transcriptomic analysis of the endophytic fungus Pestalotiopsis fici reveals its lifestyle and high potential for synthesis of natural products.</title>
        <authorList>
            <person name="Wang X."/>
            <person name="Zhang X."/>
            <person name="Liu L."/>
            <person name="Xiang M."/>
            <person name="Wang W."/>
            <person name="Sun X."/>
            <person name="Che Y."/>
            <person name="Guo L."/>
            <person name="Liu G."/>
            <person name="Guo L."/>
            <person name="Wang C."/>
            <person name="Yin W.B."/>
            <person name="Stadler M."/>
            <person name="Zhang X."/>
            <person name="Liu X."/>
        </authorList>
    </citation>
    <scope>NUCLEOTIDE SEQUENCE [LARGE SCALE GENOMIC DNA]</scope>
    <source>
        <strain evidence="3">W106-1 / CGMCC3.15140</strain>
    </source>
</reference>
<dbReference type="RefSeq" id="XP_007830864.1">
    <property type="nucleotide sequence ID" value="XM_007832673.1"/>
</dbReference>
<proteinExistence type="predicted"/>
<dbReference type="EMBL" id="KI912110">
    <property type="protein sequence ID" value="ETS86067.1"/>
    <property type="molecule type" value="Genomic_DNA"/>
</dbReference>